<evidence type="ECO:0000313" key="1">
    <source>
        <dbReference type="EnsemblMetazoa" id="ASTEI11453-PA"/>
    </source>
</evidence>
<dbReference type="STRING" id="30069.A0A182YSL7"/>
<dbReference type="Proteomes" id="UP000076408">
    <property type="component" value="Unassembled WGS sequence"/>
</dbReference>
<keyword evidence="2" id="KW-1185">Reference proteome</keyword>
<evidence type="ECO:0008006" key="3">
    <source>
        <dbReference type="Google" id="ProtNLM"/>
    </source>
</evidence>
<proteinExistence type="predicted"/>
<reference evidence="1" key="2">
    <citation type="submission" date="2020-05" db="UniProtKB">
        <authorList>
            <consortium name="EnsemblMetazoa"/>
        </authorList>
    </citation>
    <scope>IDENTIFICATION</scope>
    <source>
        <strain evidence="1">Indian</strain>
    </source>
</reference>
<dbReference type="OMA" id="CETHFIN"/>
<evidence type="ECO:0000313" key="2">
    <source>
        <dbReference type="Proteomes" id="UP000076408"/>
    </source>
</evidence>
<dbReference type="VEuPathDB" id="VectorBase:ASTEI20_039680"/>
<dbReference type="VEuPathDB" id="VectorBase:ASTE011771"/>
<sequence length="186" mass="21429">MDFLIIDKVIADLPAHDVCIRGWNISSKIVLADPQFFKSSPIDIILGARHYASFFANLRQDDTSPDLPSMMNSVFGYVIIDSCRPTPPDPLTDCTAFSNAVCRVSLEQSLERFWKLEERYETFYKETTQRDDLGRYIVRLPRSPDFNEKLGVLKAAALRRFQLLERRLERDPQLKSAYTTISCRSI</sequence>
<dbReference type="AlphaFoldDB" id="A0A182YSL7"/>
<name>A0A182YSL7_ANOST</name>
<dbReference type="VEuPathDB" id="VectorBase:ASTEI11453"/>
<accession>A0A182YSL7</accession>
<reference evidence="2" key="1">
    <citation type="journal article" date="2014" name="Genome Biol.">
        <title>Genome analysis of a major urban malaria vector mosquito, Anopheles stephensi.</title>
        <authorList>
            <person name="Jiang X."/>
            <person name="Peery A."/>
            <person name="Hall A.B."/>
            <person name="Sharma A."/>
            <person name="Chen X.G."/>
            <person name="Waterhouse R.M."/>
            <person name="Komissarov A."/>
            <person name="Riehle M.M."/>
            <person name="Shouche Y."/>
            <person name="Sharakhova M.V."/>
            <person name="Lawson D."/>
            <person name="Pakpour N."/>
            <person name="Arensburger P."/>
            <person name="Davidson V.L."/>
            <person name="Eiglmeier K."/>
            <person name="Emrich S."/>
            <person name="George P."/>
            <person name="Kennedy R.C."/>
            <person name="Mane S.P."/>
            <person name="Maslen G."/>
            <person name="Oringanje C."/>
            <person name="Qi Y."/>
            <person name="Settlage R."/>
            <person name="Tojo M."/>
            <person name="Tubio J.M."/>
            <person name="Unger M.F."/>
            <person name="Wang B."/>
            <person name="Vernick K.D."/>
            <person name="Ribeiro J.M."/>
            <person name="James A.A."/>
            <person name="Michel K."/>
            <person name="Riehle M.A."/>
            <person name="Luckhart S."/>
            <person name="Sharakhov I.V."/>
            <person name="Tu Z."/>
        </authorList>
    </citation>
    <scope>NUCLEOTIDE SEQUENCE [LARGE SCALE GENOMIC DNA]</scope>
    <source>
        <strain evidence="2">Indian</strain>
    </source>
</reference>
<organism evidence="1 2">
    <name type="scientific">Anopheles stephensi</name>
    <name type="common">Indo-Pakistan malaria mosquito</name>
    <dbReference type="NCBI Taxonomy" id="30069"/>
    <lineage>
        <taxon>Eukaryota</taxon>
        <taxon>Metazoa</taxon>
        <taxon>Ecdysozoa</taxon>
        <taxon>Arthropoda</taxon>
        <taxon>Hexapoda</taxon>
        <taxon>Insecta</taxon>
        <taxon>Pterygota</taxon>
        <taxon>Neoptera</taxon>
        <taxon>Endopterygota</taxon>
        <taxon>Diptera</taxon>
        <taxon>Nematocera</taxon>
        <taxon>Culicoidea</taxon>
        <taxon>Culicidae</taxon>
        <taxon>Anophelinae</taxon>
        <taxon>Anopheles</taxon>
    </lineage>
</organism>
<dbReference type="EnsemblMetazoa" id="ASTEI11453-RA">
    <property type="protein sequence ID" value="ASTEI11453-PA"/>
    <property type="gene ID" value="ASTEI11453"/>
</dbReference>
<protein>
    <recommendedName>
        <fullName evidence="3">Peptidase aspartic putative domain-containing protein</fullName>
    </recommendedName>
</protein>